<dbReference type="Gramene" id="OMERI06G06030.1">
    <property type="protein sequence ID" value="OMERI06G06030.1"/>
    <property type="gene ID" value="OMERI06G06030"/>
</dbReference>
<name>A0A0E0DXU3_9ORYZ</name>
<proteinExistence type="predicted"/>
<reference evidence="1" key="2">
    <citation type="submission" date="2018-05" db="EMBL/GenBank/DDBJ databases">
        <title>OmerRS3 (Oryza meridionalis Reference Sequence Version 3).</title>
        <authorList>
            <person name="Zhang J."/>
            <person name="Kudrna D."/>
            <person name="Lee S."/>
            <person name="Talag J."/>
            <person name="Welchert J."/>
            <person name="Wing R.A."/>
        </authorList>
    </citation>
    <scope>NUCLEOTIDE SEQUENCE [LARGE SCALE GENOMIC DNA]</scope>
    <source>
        <strain evidence="1">cv. OR44</strain>
    </source>
</reference>
<dbReference type="Proteomes" id="UP000008021">
    <property type="component" value="Chromosome 6"/>
</dbReference>
<evidence type="ECO:0000313" key="2">
    <source>
        <dbReference type="Proteomes" id="UP000008021"/>
    </source>
</evidence>
<reference evidence="1" key="1">
    <citation type="submission" date="2015-04" db="UniProtKB">
        <authorList>
            <consortium name="EnsemblPlants"/>
        </authorList>
    </citation>
    <scope>IDENTIFICATION</scope>
</reference>
<accession>A0A0E0DXU3</accession>
<dbReference type="AlphaFoldDB" id="A0A0E0DXU3"/>
<evidence type="ECO:0000313" key="1">
    <source>
        <dbReference type="EnsemblPlants" id="OMERI06G06030.1"/>
    </source>
</evidence>
<sequence>MAMGCLNSSTASLLEQMSRKRDGISVWLIEYNVGEETAEKEKQQQMRVTQKSELGKASSVHAIDKHQHRAIEHQGAVLFADIL</sequence>
<keyword evidence="2" id="KW-1185">Reference proteome</keyword>
<protein>
    <submittedName>
        <fullName evidence="1">Uncharacterized protein</fullName>
    </submittedName>
</protein>
<organism evidence="1">
    <name type="scientific">Oryza meridionalis</name>
    <dbReference type="NCBI Taxonomy" id="40149"/>
    <lineage>
        <taxon>Eukaryota</taxon>
        <taxon>Viridiplantae</taxon>
        <taxon>Streptophyta</taxon>
        <taxon>Embryophyta</taxon>
        <taxon>Tracheophyta</taxon>
        <taxon>Spermatophyta</taxon>
        <taxon>Magnoliopsida</taxon>
        <taxon>Liliopsida</taxon>
        <taxon>Poales</taxon>
        <taxon>Poaceae</taxon>
        <taxon>BOP clade</taxon>
        <taxon>Oryzoideae</taxon>
        <taxon>Oryzeae</taxon>
        <taxon>Oryzinae</taxon>
        <taxon>Oryza</taxon>
    </lineage>
</organism>
<dbReference type="EnsemblPlants" id="OMERI06G06030.1">
    <property type="protein sequence ID" value="OMERI06G06030.1"/>
    <property type="gene ID" value="OMERI06G06030"/>
</dbReference>
<dbReference type="HOGENOM" id="CLU_2798082_0_0_1"/>